<evidence type="ECO:0000256" key="7">
    <source>
        <dbReference type="ARBA" id="ARBA00022840"/>
    </source>
</evidence>
<evidence type="ECO:0000256" key="6">
    <source>
        <dbReference type="ARBA" id="ARBA00022777"/>
    </source>
</evidence>
<dbReference type="OrthoDB" id="347435at2759"/>
<protein>
    <recommendedName>
        <fullName evidence="12">D-glycerate 3-kinase</fullName>
    </recommendedName>
</protein>
<dbReference type="eggNOG" id="KOG2878">
    <property type="taxonomic scope" value="Eukaryota"/>
</dbReference>
<evidence type="ECO:0000256" key="4">
    <source>
        <dbReference type="ARBA" id="ARBA00022679"/>
    </source>
</evidence>
<reference evidence="10 11" key="1">
    <citation type="journal article" date="2011" name="PLoS Genet.">
        <title>Comparative genomic analysis of human fungal pathogens causing paracoccidioidomycosis.</title>
        <authorList>
            <person name="Desjardins C.A."/>
            <person name="Champion M.D."/>
            <person name="Holder J.W."/>
            <person name="Muszewska A."/>
            <person name="Goldberg J."/>
            <person name="Bailao A.M."/>
            <person name="Brigido M.M."/>
            <person name="Ferreira M.E."/>
            <person name="Garcia A.M."/>
            <person name="Grynberg M."/>
            <person name="Gujja S."/>
            <person name="Heiman D.I."/>
            <person name="Henn M.R."/>
            <person name="Kodira C.D."/>
            <person name="Leon-Narvaez H."/>
            <person name="Longo L.V."/>
            <person name="Ma L.J."/>
            <person name="Malavazi I."/>
            <person name="Matsuo A.L."/>
            <person name="Morais F.V."/>
            <person name="Pereira M."/>
            <person name="Rodriguez-Brito S."/>
            <person name="Sakthikumar S."/>
            <person name="Salem-Izacc S.M."/>
            <person name="Sykes S.M."/>
            <person name="Teixeira M.M."/>
            <person name="Vallejo M.C."/>
            <person name="Walter M.E."/>
            <person name="Yandava C."/>
            <person name="Young S."/>
            <person name="Zeng Q."/>
            <person name="Zucker J."/>
            <person name="Felipe M.S."/>
            <person name="Goldman G.H."/>
            <person name="Haas B.J."/>
            <person name="McEwen J.G."/>
            <person name="Nino-Vega G."/>
            <person name="Puccia R."/>
            <person name="San-Blas G."/>
            <person name="Soares C.M."/>
            <person name="Birren B.W."/>
            <person name="Cuomo C.A."/>
        </authorList>
    </citation>
    <scope>NUCLEOTIDE SEQUENCE [LARGE SCALE GENOMIC DNA]</scope>
    <source>
        <strain evidence="11">ATCC MYA-826 / Pb01</strain>
    </source>
</reference>
<dbReference type="PANTHER" id="PTHR10285">
    <property type="entry name" value="URIDINE KINASE"/>
    <property type="match status" value="1"/>
</dbReference>
<keyword evidence="11" id="KW-1185">Reference proteome</keyword>
<dbReference type="RefSeq" id="XP_015702265.1">
    <property type="nucleotide sequence ID" value="XM_015848121.1"/>
</dbReference>
<evidence type="ECO:0000313" key="10">
    <source>
        <dbReference type="EMBL" id="KGQ00681.1"/>
    </source>
</evidence>
<proteinExistence type="inferred from homology"/>
<evidence type="ECO:0000256" key="8">
    <source>
        <dbReference type="ARBA" id="ARBA00023242"/>
    </source>
</evidence>
<sequence length="408" mass="46382">MAGIVDDKSEHCLPFLLEQLKLHGQRHAHDSNPPPFFVGLNGVQGAGKTVLVAILRSTLSSPPYNLPTIAFSLDDIYLNHTDQLRLAASHPSNPLLQHRGQPSTHDIPLGKRIFSSLRQGLPTKIPAYDKSAFNGQGDRIPESRWEVVNDVSAGQRPVKVVIFEGWCVGFRARPEEEIRKVWEHAVQQCKQDLVGYRGRLGYVRFEDVKVINDALRGYDAFTDQLDAFIHIDAEDTHFVYDWRQEQEQNLIAAKGSGMTVEQVNKFVDGYYPSYELFTKTLRKGVFAPRQKPGQLESSDDSWRDRQLRLIDIGARGEARCQRETGSTFVINVLIEADRVINLRDEPEVINTLSESGSVPWLTLPGNDPVKEEYYAIEQEWPEESLMRRKAYMPLVEERKQEGRLGKAF</sequence>
<evidence type="ECO:0000256" key="9">
    <source>
        <dbReference type="ARBA" id="ARBA00061312"/>
    </source>
</evidence>
<evidence type="ECO:0000256" key="2">
    <source>
        <dbReference type="ARBA" id="ARBA00004496"/>
    </source>
</evidence>
<evidence type="ECO:0000313" key="11">
    <source>
        <dbReference type="Proteomes" id="UP000002059"/>
    </source>
</evidence>
<organism evidence="10 11">
    <name type="scientific">Paracoccidioides lutzii (strain ATCC MYA-826 / Pb01)</name>
    <name type="common">Paracoccidioides brasiliensis</name>
    <dbReference type="NCBI Taxonomy" id="502779"/>
    <lineage>
        <taxon>Eukaryota</taxon>
        <taxon>Fungi</taxon>
        <taxon>Dikarya</taxon>
        <taxon>Ascomycota</taxon>
        <taxon>Pezizomycotina</taxon>
        <taxon>Eurotiomycetes</taxon>
        <taxon>Eurotiomycetidae</taxon>
        <taxon>Onygenales</taxon>
        <taxon>Ajellomycetaceae</taxon>
        <taxon>Paracoccidioides</taxon>
    </lineage>
</organism>
<dbReference type="GO" id="GO:0005737">
    <property type="term" value="C:cytoplasm"/>
    <property type="evidence" value="ECO:0007669"/>
    <property type="project" value="UniProtKB-SubCell"/>
</dbReference>
<dbReference type="GO" id="GO:0005634">
    <property type="term" value="C:nucleus"/>
    <property type="evidence" value="ECO:0007669"/>
    <property type="project" value="UniProtKB-SubCell"/>
</dbReference>
<dbReference type="KEGG" id="pbl:PAAG_12655"/>
<dbReference type="Proteomes" id="UP000002059">
    <property type="component" value="Partially assembled WGS sequence"/>
</dbReference>
<comment type="subcellular location">
    <subcellularLocation>
        <location evidence="2">Cytoplasm</location>
    </subcellularLocation>
    <subcellularLocation>
        <location evidence="1">Nucleus</location>
    </subcellularLocation>
</comment>
<dbReference type="OMA" id="TEYVYGW"/>
<dbReference type="Gene3D" id="3.40.50.300">
    <property type="entry name" value="P-loop containing nucleotide triphosphate hydrolases"/>
    <property type="match status" value="1"/>
</dbReference>
<dbReference type="GO" id="GO:0005524">
    <property type="term" value="F:ATP binding"/>
    <property type="evidence" value="ECO:0007669"/>
    <property type="project" value="UniProtKB-KW"/>
</dbReference>
<accession>A0A0A2UYQ4</accession>
<keyword evidence="5" id="KW-0547">Nucleotide-binding</keyword>
<evidence type="ECO:0008006" key="12">
    <source>
        <dbReference type="Google" id="ProtNLM"/>
    </source>
</evidence>
<dbReference type="AlphaFoldDB" id="A0A0A2UYQ4"/>
<gene>
    <name evidence="10" type="ORF">PAAG_12655</name>
</gene>
<keyword evidence="4" id="KW-0808">Transferase</keyword>
<keyword evidence="3" id="KW-0963">Cytoplasm</keyword>
<dbReference type="EMBL" id="KN294042">
    <property type="protein sequence ID" value="KGQ00681.1"/>
    <property type="molecule type" value="Genomic_DNA"/>
</dbReference>
<dbReference type="FunFam" id="3.40.50.300:FF:001691">
    <property type="entry name" value="Probable ATP-dependent kinase TDA10"/>
    <property type="match status" value="1"/>
</dbReference>
<dbReference type="InterPro" id="IPR027417">
    <property type="entry name" value="P-loop_NTPase"/>
</dbReference>
<dbReference type="STRING" id="502779.A0A0A2UYQ4"/>
<keyword evidence="7" id="KW-0067">ATP-binding</keyword>
<name>A0A0A2UYQ4_PARBA</name>
<comment type="similarity">
    <text evidence="9">Belongs to the GLYK kinase family.</text>
</comment>
<dbReference type="SUPFAM" id="SSF52540">
    <property type="entry name" value="P-loop containing nucleoside triphosphate hydrolases"/>
    <property type="match status" value="1"/>
</dbReference>
<dbReference type="VEuPathDB" id="FungiDB:PAAG_12655"/>
<dbReference type="GeneID" id="9092409"/>
<keyword evidence="6" id="KW-0418">Kinase</keyword>
<evidence type="ECO:0000256" key="3">
    <source>
        <dbReference type="ARBA" id="ARBA00022490"/>
    </source>
</evidence>
<dbReference type="GO" id="GO:0016301">
    <property type="term" value="F:kinase activity"/>
    <property type="evidence" value="ECO:0007669"/>
    <property type="project" value="UniProtKB-KW"/>
</dbReference>
<dbReference type="HOGENOM" id="CLU_056986_0_0_1"/>
<evidence type="ECO:0000256" key="1">
    <source>
        <dbReference type="ARBA" id="ARBA00004123"/>
    </source>
</evidence>
<keyword evidence="8" id="KW-0539">Nucleus</keyword>
<evidence type="ECO:0000256" key="5">
    <source>
        <dbReference type="ARBA" id="ARBA00022741"/>
    </source>
</evidence>